<accession>A0A9P5C8Z6</accession>
<dbReference type="Proteomes" id="UP000801864">
    <property type="component" value="Unassembled WGS sequence"/>
</dbReference>
<name>A0A9P5C8Z6_9HYPO</name>
<protein>
    <submittedName>
        <fullName evidence="1">Uncharacterized protein</fullName>
    </submittedName>
</protein>
<sequence length="69" mass="7344">MPVLSPVIDMQTAVDAFELHINQTNAVCFAPACPVLVVKVTSKGTDSSSLGAIMGLSRDFPSNCRPRTH</sequence>
<evidence type="ECO:0000313" key="1">
    <source>
        <dbReference type="EMBL" id="KAF3060568.1"/>
    </source>
</evidence>
<comment type="caution">
    <text evidence="1">The sequence shown here is derived from an EMBL/GenBank/DDBJ whole genome shotgun (WGS) entry which is preliminary data.</text>
</comment>
<evidence type="ECO:0000313" key="2">
    <source>
        <dbReference type="Proteomes" id="UP000801864"/>
    </source>
</evidence>
<gene>
    <name evidence="1" type="ORF">CFAM422_011130</name>
</gene>
<proteinExistence type="predicted"/>
<reference evidence="1 2" key="1">
    <citation type="submission" date="2018-06" db="EMBL/GenBank/DDBJ databases">
        <title>Genome analysis of cellulolytic fungus Trichoderma lentiforme CFAM-422.</title>
        <authorList>
            <person name="Steindorff A.S."/>
            <person name="Formighieri E.F."/>
            <person name="Midorikawa G.E.O."/>
            <person name="Tamietti M.S."/>
            <person name="Ramos E.Z."/>
            <person name="Silva A.S."/>
            <person name="Bon E.P.S."/>
            <person name="Mendes T.D."/>
            <person name="Damaso M.C.T."/>
            <person name="Favaro L.C.L."/>
        </authorList>
    </citation>
    <scope>NUCLEOTIDE SEQUENCE [LARGE SCALE GENOMIC DNA]</scope>
    <source>
        <strain evidence="1 2">CFAM-422</strain>
    </source>
</reference>
<dbReference type="EMBL" id="QLNT01000023">
    <property type="protein sequence ID" value="KAF3060568.1"/>
    <property type="molecule type" value="Genomic_DNA"/>
</dbReference>
<dbReference type="AlphaFoldDB" id="A0A9P5C8Z6"/>
<keyword evidence="2" id="KW-1185">Reference proteome</keyword>
<organism evidence="1 2">
    <name type="scientific">Trichoderma lentiforme</name>
    <dbReference type="NCBI Taxonomy" id="1567552"/>
    <lineage>
        <taxon>Eukaryota</taxon>
        <taxon>Fungi</taxon>
        <taxon>Dikarya</taxon>
        <taxon>Ascomycota</taxon>
        <taxon>Pezizomycotina</taxon>
        <taxon>Sordariomycetes</taxon>
        <taxon>Hypocreomycetidae</taxon>
        <taxon>Hypocreales</taxon>
        <taxon>Hypocreaceae</taxon>
        <taxon>Trichoderma</taxon>
    </lineage>
</organism>